<keyword evidence="2" id="KW-0472">Membrane</keyword>
<reference evidence="4 5" key="1">
    <citation type="submission" date="2013-01" db="EMBL/GenBank/DDBJ databases">
        <authorList>
            <person name="Harkins D.M."/>
            <person name="Durkin A.S."/>
            <person name="Brinkac L.M."/>
            <person name="Haft D.H."/>
            <person name="Selengut J.D."/>
            <person name="Sanka R."/>
            <person name="DePew J."/>
            <person name="Purushe J."/>
            <person name="Hartskeerl R.A."/>
            <person name="Ahmed A."/>
            <person name="van der Linden H."/>
            <person name="Goris M.G.A."/>
            <person name="Vinetz J.M."/>
            <person name="Sutton G.G."/>
            <person name="Nierman W.C."/>
            <person name="Fouts D.E."/>
        </authorList>
    </citation>
    <scope>NUCLEOTIDE SEQUENCE [LARGE SCALE GENOMIC DNA]</scope>
    <source>
        <strain evidence="4 5">Brem 328</strain>
    </source>
</reference>
<keyword evidence="2" id="KW-1133">Transmembrane helix</keyword>
<evidence type="ECO:0000256" key="1">
    <source>
        <dbReference type="SAM" id="MobiDB-lite"/>
    </source>
</evidence>
<dbReference type="AlphaFoldDB" id="A0ABC9SDK1"/>
<protein>
    <recommendedName>
        <fullName evidence="3">DUF4842 domain-containing protein</fullName>
    </recommendedName>
</protein>
<sequence>MKKILILLIVSNVLIINCSHKKKGILFPFLTLLNQNASASTSGTKSETSAGTATASNGGAVVIVDNTGSGSNTSPNNGSNSSSNPSSNSQSYSSGNSSSRDSVSPTGSGSNNNSNSGNDTSANTNVGNSGSNTGPSPGSGSNDSSGSSASGSSSNSGSDTSASTNVGSSGSDTGPSPGSGSNDSSGSSTGGSTNISAGGSNSGSDTNTNVGGNSDTGSGSNVGSGSSAGNDTSTTGSAGTDAGSSSGSSVTPTQKITGVITVNDQIGSIPFTYNTVQTIPLNLIVTDKQSKPISGATVIVSDNEGHILFQGISNSMGKVSGSITVETALGQITLEITAGGESISNIINLINVVGINREIKYEILLPVVAVPVDSDKDGVPDTLDTYPQDPTRSALIRTPTEGVSTVAYEDLYPSAGDADLNDYVLHIHNEEDLNTAGDVIRLRGTYQHVARGAGYKHTFFLKLPVSIGATFSRKVVREDGKVVTELTTKTVSASDLNQGIQIHEESNKTTSNPNVNPGGVYKPGHIATIEIVFNSPVKKSTLGIYPYDIFIKVTNTGKEIHFPGLYKNSNGTDKYLDSNNFPWAILVPGAWKYPYEGLDIRKETQTGYKEFNLWVASNGASYKDWYKHITNQAKVFPVPDEDSELMGFLLHSVKKNAIFVAILLISAGAIAAYILKRRTLSRA</sequence>
<dbReference type="InterPro" id="IPR032295">
    <property type="entry name" value="DUF4842"/>
</dbReference>
<feature type="transmembrane region" description="Helical" evidence="2">
    <location>
        <begin position="657"/>
        <end position="675"/>
    </location>
</feature>
<dbReference type="EMBL" id="AHMS02000041">
    <property type="protein sequence ID" value="EMN15868.1"/>
    <property type="molecule type" value="Genomic_DNA"/>
</dbReference>
<gene>
    <name evidence="4" type="ORF">LEP1GSC056_3756</name>
</gene>
<comment type="caution">
    <text evidence="4">The sequence shown here is derived from an EMBL/GenBank/DDBJ whole genome shotgun (WGS) entry which is preliminary data.</text>
</comment>
<proteinExistence type="predicted"/>
<evidence type="ECO:0000313" key="4">
    <source>
        <dbReference type="EMBL" id="EMN15868.1"/>
    </source>
</evidence>
<name>A0ABC9SDK1_LEPBO</name>
<feature type="compositionally biased region" description="Low complexity" evidence="1">
    <location>
        <begin position="39"/>
        <end position="249"/>
    </location>
</feature>
<dbReference type="SUPFAM" id="SSF49373">
    <property type="entry name" value="Invasin/intimin cell-adhesion fragments"/>
    <property type="match status" value="1"/>
</dbReference>
<dbReference type="InterPro" id="IPR031025">
    <property type="entry name" value="LruC_dom"/>
</dbReference>
<feature type="region of interest" description="Disordered" evidence="1">
    <location>
        <begin position="39"/>
        <end position="252"/>
    </location>
</feature>
<keyword evidence="2" id="KW-0812">Transmembrane</keyword>
<evidence type="ECO:0000256" key="2">
    <source>
        <dbReference type="SAM" id="Phobius"/>
    </source>
</evidence>
<dbReference type="NCBIfam" id="TIGR04456">
    <property type="entry name" value="LruC_dom"/>
    <property type="match status" value="1"/>
</dbReference>
<dbReference type="Pfam" id="PF16130">
    <property type="entry name" value="DUF4842"/>
    <property type="match status" value="1"/>
</dbReference>
<feature type="domain" description="DUF4842" evidence="3">
    <location>
        <begin position="438"/>
        <end position="626"/>
    </location>
</feature>
<evidence type="ECO:0000313" key="5">
    <source>
        <dbReference type="Proteomes" id="UP000012166"/>
    </source>
</evidence>
<accession>A0ABC9SDK1</accession>
<evidence type="ECO:0000259" key="3">
    <source>
        <dbReference type="Pfam" id="PF16130"/>
    </source>
</evidence>
<dbReference type="RefSeq" id="WP_002731431.1">
    <property type="nucleotide sequence ID" value="NZ_AHMS02000041.1"/>
</dbReference>
<dbReference type="InterPro" id="IPR008964">
    <property type="entry name" value="Invasin/intimin_cell_adhesion"/>
</dbReference>
<dbReference type="Proteomes" id="UP000012166">
    <property type="component" value="Unassembled WGS sequence"/>
</dbReference>
<organism evidence="4 5">
    <name type="scientific">Leptospira borgpetersenii str. Brem 328</name>
    <dbReference type="NCBI Taxonomy" id="1049780"/>
    <lineage>
        <taxon>Bacteria</taxon>
        <taxon>Pseudomonadati</taxon>
        <taxon>Spirochaetota</taxon>
        <taxon>Spirochaetia</taxon>
        <taxon>Leptospirales</taxon>
        <taxon>Leptospiraceae</taxon>
        <taxon>Leptospira</taxon>
    </lineage>
</organism>